<keyword evidence="2" id="KW-0812">Transmembrane</keyword>
<name>A0A7S8CCV8_9BACI</name>
<dbReference type="Proteomes" id="UP000593626">
    <property type="component" value="Chromosome"/>
</dbReference>
<evidence type="ECO:0000313" key="4">
    <source>
        <dbReference type="EMBL" id="QPC47655.1"/>
    </source>
</evidence>
<evidence type="ECO:0000259" key="3">
    <source>
        <dbReference type="Pfam" id="PF02397"/>
    </source>
</evidence>
<dbReference type="RefSeq" id="WP_239672330.1">
    <property type="nucleotide sequence ID" value="NZ_CP049742.1"/>
</dbReference>
<dbReference type="Pfam" id="PF02397">
    <property type="entry name" value="Bac_transf"/>
    <property type="match status" value="1"/>
</dbReference>
<evidence type="ECO:0000256" key="2">
    <source>
        <dbReference type="SAM" id="Phobius"/>
    </source>
</evidence>
<gene>
    <name evidence="4" type="ORF">G8O30_12170</name>
</gene>
<dbReference type="EMBL" id="CP049742">
    <property type="protein sequence ID" value="QPC47655.1"/>
    <property type="molecule type" value="Genomic_DNA"/>
</dbReference>
<reference evidence="4 5" key="1">
    <citation type="submission" date="2019-07" db="EMBL/GenBank/DDBJ databases">
        <title>Genome sequence of 2 isolates from Red Sea Mangroves.</title>
        <authorList>
            <person name="Sefrji F."/>
            <person name="Michoud G."/>
            <person name="Merlino G."/>
            <person name="Daffonchio D."/>
        </authorList>
    </citation>
    <scope>NUCLEOTIDE SEQUENCE [LARGE SCALE GENOMIC DNA]</scope>
    <source>
        <strain evidence="4 5">R1DC41</strain>
    </source>
</reference>
<comment type="similarity">
    <text evidence="1">Belongs to the bacterial sugar transferase family.</text>
</comment>
<organism evidence="4 5">
    <name type="scientific">Mangrovibacillus cuniculi</name>
    <dbReference type="NCBI Taxonomy" id="2593652"/>
    <lineage>
        <taxon>Bacteria</taxon>
        <taxon>Bacillati</taxon>
        <taxon>Bacillota</taxon>
        <taxon>Bacilli</taxon>
        <taxon>Bacillales</taxon>
        <taxon>Bacillaceae</taxon>
        <taxon>Mangrovibacillus</taxon>
    </lineage>
</organism>
<feature type="domain" description="Bacterial sugar transferase" evidence="3">
    <location>
        <begin position="14"/>
        <end position="189"/>
    </location>
</feature>
<dbReference type="GO" id="GO:0016780">
    <property type="term" value="F:phosphotransferase activity, for other substituted phosphate groups"/>
    <property type="evidence" value="ECO:0007669"/>
    <property type="project" value="TreeGrafter"/>
</dbReference>
<dbReference type="PANTHER" id="PTHR30576">
    <property type="entry name" value="COLANIC BIOSYNTHESIS UDP-GLUCOSE LIPID CARRIER TRANSFERASE"/>
    <property type="match status" value="1"/>
</dbReference>
<dbReference type="InterPro" id="IPR003362">
    <property type="entry name" value="Bact_transf"/>
</dbReference>
<dbReference type="KEGG" id="mcui:G8O30_12170"/>
<accession>A0A7S8CCV8</accession>
<proteinExistence type="inferred from homology"/>
<keyword evidence="2" id="KW-0472">Membrane</keyword>
<keyword evidence="5" id="KW-1185">Reference proteome</keyword>
<keyword evidence="2" id="KW-1133">Transmembrane helix</keyword>
<protein>
    <submittedName>
        <fullName evidence="4">Sugar transferase</fullName>
    </submittedName>
</protein>
<feature type="transmembrane region" description="Helical" evidence="2">
    <location>
        <begin position="21"/>
        <end position="40"/>
    </location>
</feature>
<dbReference type="AlphaFoldDB" id="A0A7S8CCV8"/>
<evidence type="ECO:0000313" key="5">
    <source>
        <dbReference type="Proteomes" id="UP000593626"/>
    </source>
</evidence>
<evidence type="ECO:0000256" key="1">
    <source>
        <dbReference type="ARBA" id="ARBA00006464"/>
    </source>
</evidence>
<sequence>MLGSKKRKIQLIIKRLLDICAALFALTICSPIYLIITFYIKINTKEKILFIQERAGFNGKSFLCYKFRTMTSETDSEGNLLPDEFRLKKWGKFLRSTSLDELPQFLNVLKGDMSLIGPRALLVSYLPRYTPEQMRRHEMRPGMTSWTAVNGRNNVDWDKKFKMDVWYIDNWSLLLDIKIFLLTFYTVLKREGINKTGHATRDEFLGSKGTRGKEV</sequence>
<keyword evidence="4" id="KW-0808">Transferase</keyword>
<dbReference type="PANTHER" id="PTHR30576:SF8">
    <property type="entry name" value="UNDECAPRENYL-PHOSPHATE GALACTOSE PHOSPHOTRANSFERASE"/>
    <property type="match status" value="1"/>
</dbReference>